<feature type="domain" description="Mce/MlaD" evidence="2">
    <location>
        <begin position="39"/>
        <end position="118"/>
    </location>
</feature>
<evidence type="ECO:0000256" key="1">
    <source>
        <dbReference type="SAM" id="MobiDB-lite"/>
    </source>
</evidence>
<sequence length="403" mass="43566">MKNKQDAAVATLVMLCSLILLGALVFAVSGDPWRKPRLHFSVDFADVTGIHRNTTVLFAGDKIGVVERIEHLPPADRILQSNTVRVHIEVFKPAPIPSRLKVIISAESILGEKHIALIRQDDEEGLLADGAQLTSTSLGSMLEMMLPGGDAIFANLRDITADLKKITGPLGQGDASQKITDSLANIEAFTQQLKTTFAGDGKTPGFGQKIHAVADKLEETATGIQELVKGPKGAADKGLASRADTILANLESFSKELHQTIAGTPDGRPGLKTRLDDITTDLHKMLGGGEDASGPGLEKHLDTTMRKINTLVEEMNALVVWGEYITGTLAGKPSRLIFGSKENEVPTKEQIIEHMRRTHTPYPVRIKELDSKSKPAASGPMPPESASPEDKKKGLLNFFKRNE</sequence>
<accession>A0ABW0KP70</accession>
<dbReference type="InterPro" id="IPR052336">
    <property type="entry name" value="MlaD_Phospholipid_Transporter"/>
</dbReference>
<evidence type="ECO:0000313" key="3">
    <source>
        <dbReference type="EMBL" id="MFC5454351.1"/>
    </source>
</evidence>
<protein>
    <submittedName>
        <fullName evidence="3">MlaD family protein</fullName>
    </submittedName>
</protein>
<dbReference type="PANTHER" id="PTHR33371:SF4">
    <property type="entry name" value="INTERMEMBRANE PHOSPHOLIPID TRANSPORT SYSTEM BINDING PROTEIN MLAD"/>
    <property type="match status" value="1"/>
</dbReference>
<dbReference type="EMBL" id="JBHSMQ010000002">
    <property type="protein sequence ID" value="MFC5454351.1"/>
    <property type="molecule type" value="Genomic_DNA"/>
</dbReference>
<keyword evidence="4" id="KW-1185">Reference proteome</keyword>
<feature type="region of interest" description="Disordered" evidence="1">
    <location>
        <begin position="363"/>
        <end position="403"/>
    </location>
</feature>
<evidence type="ECO:0000259" key="2">
    <source>
        <dbReference type="Pfam" id="PF02470"/>
    </source>
</evidence>
<dbReference type="Pfam" id="PF02470">
    <property type="entry name" value="MlaD"/>
    <property type="match status" value="1"/>
</dbReference>
<comment type="caution">
    <text evidence="3">The sequence shown here is derived from an EMBL/GenBank/DDBJ whole genome shotgun (WGS) entry which is preliminary data.</text>
</comment>
<gene>
    <name evidence="3" type="ORF">ACFQDI_05740</name>
</gene>
<proteinExistence type="predicted"/>
<dbReference type="InterPro" id="IPR003399">
    <property type="entry name" value="Mce/MlaD"/>
</dbReference>
<evidence type="ECO:0000313" key="4">
    <source>
        <dbReference type="Proteomes" id="UP001596052"/>
    </source>
</evidence>
<name>A0ABW0KP70_9BACT</name>
<dbReference type="PANTHER" id="PTHR33371">
    <property type="entry name" value="INTERMEMBRANE PHOSPHOLIPID TRANSPORT SYSTEM BINDING PROTEIN MLAD-RELATED"/>
    <property type="match status" value="1"/>
</dbReference>
<dbReference type="RefSeq" id="WP_377164346.1">
    <property type="nucleotide sequence ID" value="NZ_JBHSMQ010000002.1"/>
</dbReference>
<dbReference type="Proteomes" id="UP001596052">
    <property type="component" value="Unassembled WGS sequence"/>
</dbReference>
<organism evidence="3 4">
    <name type="scientific">Prosthecobacter fluviatilis</name>
    <dbReference type="NCBI Taxonomy" id="445931"/>
    <lineage>
        <taxon>Bacteria</taxon>
        <taxon>Pseudomonadati</taxon>
        <taxon>Verrucomicrobiota</taxon>
        <taxon>Verrucomicrobiia</taxon>
        <taxon>Verrucomicrobiales</taxon>
        <taxon>Verrucomicrobiaceae</taxon>
        <taxon>Prosthecobacter</taxon>
    </lineage>
</organism>
<reference evidence="4" key="1">
    <citation type="journal article" date="2019" name="Int. J. Syst. Evol. Microbiol.">
        <title>The Global Catalogue of Microorganisms (GCM) 10K type strain sequencing project: providing services to taxonomists for standard genome sequencing and annotation.</title>
        <authorList>
            <consortium name="The Broad Institute Genomics Platform"/>
            <consortium name="The Broad Institute Genome Sequencing Center for Infectious Disease"/>
            <person name="Wu L."/>
            <person name="Ma J."/>
        </authorList>
    </citation>
    <scope>NUCLEOTIDE SEQUENCE [LARGE SCALE GENOMIC DNA]</scope>
    <source>
        <strain evidence="4">CGMCC 4.1469</strain>
    </source>
</reference>